<organism evidence="9 10">
    <name type="scientific">Cladophialophora chaetospira</name>
    <dbReference type="NCBI Taxonomy" id="386627"/>
    <lineage>
        <taxon>Eukaryota</taxon>
        <taxon>Fungi</taxon>
        <taxon>Dikarya</taxon>
        <taxon>Ascomycota</taxon>
        <taxon>Pezizomycotina</taxon>
        <taxon>Eurotiomycetes</taxon>
        <taxon>Chaetothyriomycetidae</taxon>
        <taxon>Chaetothyriales</taxon>
        <taxon>Herpotrichiellaceae</taxon>
        <taxon>Cladophialophora</taxon>
    </lineage>
</organism>
<dbReference type="InterPro" id="IPR045299">
    <property type="entry name" value="Complex1_LYR_NDUFA6_LYRM6"/>
</dbReference>
<dbReference type="PANTHER" id="PTHR12964">
    <property type="entry name" value="NADH-UBIQUINONE OXIDOREDUCTASE B14 SUBUNIT"/>
    <property type="match status" value="1"/>
</dbReference>
<comment type="caution">
    <text evidence="9">The sequence shown here is derived from an EMBL/GenBank/DDBJ whole genome shotgun (WGS) entry which is preliminary data.</text>
</comment>
<evidence type="ECO:0000256" key="8">
    <source>
        <dbReference type="ARBA" id="ARBA00023136"/>
    </source>
</evidence>
<gene>
    <name evidence="9" type="primary">NdufA6</name>
    <name evidence="9" type="ORF">H2200_004117</name>
</gene>
<evidence type="ECO:0000256" key="7">
    <source>
        <dbReference type="ARBA" id="ARBA00023128"/>
    </source>
</evidence>
<keyword evidence="4" id="KW-0679">Respiratory chain</keyword>
<evidence type="ECO:0000256" key="5">
    <source>
        <dbReference type="ARBA" id="ARBA00022792"/>
    </source>
</evidence>
<dbReference type="CDD" id="cd20266">
    <property type="entry name" value="Complex1_LYR_NDUFA6_LYRM6"/>
    <property type="match status" value="1"/>
</dbReference>
<keyword evidence="6" id="KW-0249">Electron transport</keyword>
<dbReference type="InterPro" id="IPR016488">
    <property type="entry name" value="NADH_Ub_cplx-1_asu_su-6"/>
</dbReference>
<sequence>MVINPTFLAQRSRTSLNWGDARRRVLKSYREWLRAGPEIQQMYSLNMPISRIRTKVREEFEKHRYVNNIQAVDVLLQQNQAEFQETLNYWKQSTHVMKYFRADEDELAKLPKNFISGFLEVRIASSSMALGSSRNGLTGTSSAFAGTKLMAIRLGTH</sequence>
<evidence type="ECO:0000256" key="6">
    <source>
        <dbReference type="ARBA" id="ARBA00022982"/>
    </source>
</evidence>
<keyword evidence="7" id="KW-0496">Mitochondrion</keyword>
<keyword evidence="10" id="KW-1185">Reference proteome</keyword>
<accession>A0AA38XFH3</accession>
<dbReference type="GO" id="GO:0045271">
    <property type="term" value="C:respiratory chain complex I"/>
    <property type="evidence" value="ECO:0007669"/>
    <property type="project" value="InterPro"/>
</dbReference>
<keyword evidence="3" id="KW-0813">Transport</keyword>
<proteinExistence type="inferred from homology"/>
<evidence type="ECO:0000256" key="3">
    <source>
        <dbReference type="ARBA" id="ARBA00022448"/>
    </source>
</evidence>
<dbReference type="EMBL" id="JAPDRK010000005">
    <property type="protein sequence ID" value="KAJ9612520.1"/>
    <property type="molecule type" value="Genomic_DNA"/>
</dbReference>
<dbReference type="GO" id="GO:0005743">
    <property type="term" value="C:mitochondrial inner membrane"/>
    <property type="evidence" value="ECO:0007669"/>
    <property type="project" value="UniProtKB-SubCell"/>
</dbReference>
<evidence type="ECO:0000313" key="9">
    <source>
        <dbReference type="EMBL" id="KAJ9612520.1"/>
    </source>
</evidence>
<dbReference type="PANTHER" id="PTHR12964:SF0">
    <property type="entry name" value="NADH DEHYDROGENASE [UBIQUINONE] 1 ALPHA SUBCOMPLEX SUBUNIT 6"/>
    <property type="match status" value="1"/>
</dbReference>
<protein>
    <submittedName>
        <fullName evidence="9">Ndufa6 NADH-ubiquinone oxidoreductase subunit</fullName>
    </submittedName>
</protein>
<keyword evidence="8" id="KW-0472">Membrane</keyword>
<comment type="subcellular location">
    <subcellularLocation>
        <location evidence="1">Mitochondrion inner membrane</location>
        <topology evidence="1">Peripheral membrane protein</topology>
        <orientation evidence="1">Matrix side</orientation>
    </subcellularLocation>
</comment>
<evidence type="ECO:0000256" key="1">
    <source>
        <dbReference type="ARBA" id="ARBA00004443"/>
    </source>
</evidence>
<dbReference type="Pfam" id="PF13233">
    <property type="entry name" value="Complex1_LYR_2"/>
    <property type="match status" value="1"/>
</dbReference>
<comment type="similarity">
    <text evidence="2">Belongs to the complex I LYR family.</text>
</comment>
<dbReference type="AlphaFoldDB" id="A0AA38XFH3"/>
<evidence type="ECO:0000313" key="10">
    <source>
        <dbReference type="Proteomes" id="UP001172673"/>
    </source>
</evidence>
<name>A0AA38XFH3_9EURO</name>
<dbReference type="GO" id="GO:0006979">
    <property type="term" value="P:response to oxidative stress"/>
    <property type="evidence" value="ECO:0007669"/>
    <property type="project" value="TreeGrafter"/>
</dbReference>
<evidence type="ECO:0000256" key="2">
    <source>
        <dbReference type="ARBA" id="ARBA00009508"/>
    </source>
</evidence>
<reference evidence="9" key="1">
    <citation type="submission" date="2022-10" db="EMBL/GenBank/DDBJ databases">
        <title>Culturing micro-colonial fungi from biological soil crusts in the Mojave desert and describing Neophaeococcomyces mojavensis, and introducing the new genera and species Taxawa tesnikishii.</title>
        <authorList>
            <person name="Kurbessoian T."/>
            <person name="Stajich J.E."/>
        </authorList>
    </citation>
    <scope>NUCLEOTIDE SEQUENCE</scope>
    <source>
        <strain evidence="9">TK_41</strain>
    </source>
</reference>
<evidence type="ECO:0000256" key="4">
    <source>
        <dbReference type="ARBA" id="ARBA00022660"/>
    </source>
</evidence>
<dbReference type="Proteomes" id="UP001172673">
    <property type="component" value="Unassembled WGS sequence"/>
</dbReference>
<keyword evidence="5" id="KW-0999">Mitochondrion inner membrane</keyword>